<feature type="transmembrane region" description="Helical" evidence="1">
    <location>
        <begin position="40"/>
        <end position="57"/>
    </location>
</feature>
<dbReference type="SUPFAM" id="SSF47240">
    <property type="entry name" value="Ferritin-like"/>
    <property type="match status" value="1"/>
</dbReference>
<sequence length="360" mass="39122">MDHRCKAHPALPFQLQLKTIPSEVIIHAERRCKRGYIRRAGLGLVAATSYIESSHFLHPPSYWTSTDAPYPVMFPKASVLALAVIATTAVGVPVLIDKGLMQLALTIEHLENAFYSGGMARFAADDFERVGYPPWVRARFHQMADIEATHVTVLSNVLGDDAPAPCKYNFMYDDVHTFINIAQALEIISAGAYLGAARHISNGGTLNTGVSIAATESRQAGWITSVVLKEQPWDGAFATDIPPSPAYSLIHSNPTLPLTVLPTLKVSQPMPKAGQTITLSYDSSNSPNSTLYAAWANGVNVTYTEMMDEQTIVPAGLLGTTFVGVVSNQTKPGPRQADFVSGWAVVQFPFDSTMRLDSWK</sequence>
<name>A0A060SUF2_PYCCI</name>
<dbReference type="HOGENOM" id="CLU_029630_5_0_1"/>
<dbReference type="STRING" id="5643.A0A060SUF2"/>
<keyword evidence="1" id="KW-0472">Membrane</keyword>
<dbReference type="InterPro" id="IPR009078">
    <property type="entry name" value="Ferritin-like_SF"/>
</dbReference>
<comment type="caution">
    <text evidence="2">The sequence shown here is derived from an EMBL/GenBank/DDBJ whole genome shotgun (WGS) entry which is preliminary data.</text>
</comment>
<accession>A0A060SUF2</accession>
<keyword evidence="1" id="KW-1133">Transmembrane helix</keyword>
<evidence type="ECO:0000256" key="1">
    <source>
        <dbReference type="SAM" id="Phobius"/>
    </source>
</evidence>
<keyword evidence="3" id="KW-1185">Reference proteome</keyword>
<dbReference type="InterPro" id="IPR039254">
    <property type="entry name" value="Rds1"/>
</dbReference>
<dbReference type="EMBL" id="CCBP010000463">
    <property type="protein sequence ID" value="CDO77761.1"/>
    <property type="molecule type" value="Genomic_DNA"/>
</dbReference>
<evidence type="ECO:0000313" key="2">
    <source>
        <dbReference type="EMBL" id="CDO77761.1"/>
    </source>
</evidence>
<evidence type="ECO:0000313" key="3">
    <source>
        <dbReference type="Proteomes" id="UP000029665"/>
    </source>
</evidence>
<dbReference type="Pfam" id="PF13668">
    <property type="entry name" value="Ferritin_2"/>
    <property type="match status" value="1"/>
</dbReference>
<proteinExistence type="predicted"/>
<dbReference type="Proteomes" id="UP000029665">
    <property type="component" value="Unassembled WGS sequence"/>
</dbReference>
<organism evidence="2 3">
    <name type="scientific">Pycnoporus cinnabarinus</name>
    <name type="common">Cinnabar-red polypore</name>
    <name type="synonym">Trametes cinnabarina</name>
    <dbReference type="NCBI Taxonomy" id="5643"/>
    <lineage>
        <taxon>Eukaryota</taxon>
        <taxon>Fungi</taxon>
        <taxon>Dikarya</taxon>
        <taxon>Basidiomycota</taxon>
        <taxon>Agaricomycotina</taxon>
        <taxon>Agaricomycetes</taxon>
        <taxon>Polyporales</taxon>
        <taxon>Polyporaceae</taxon>
        <taxon>Trametes</taxon>
    </lineage>
</organism>
<reference evidence="2" key="1">
    <citation type="submission" date="2014-01" db="EMBL/GenBank/DDBJ databases">
        <title>The genome of the white-rot fungus Pycnoporus cinnabarinus: a basidiomycete model with a versatile arsenal for lignocellulosic biomass breakdown.</title>
        <authorList>
            <person name="Levasseur A."/>
            <person name="Lomascolo A."/>
            <person name="Ruiz-Duenas F.J."/>
            <person name="Uzan E."/>
            <person name="Piumi F."/>
            <person name="Kues U."/>
            <person name="Ram A.F.J."/>
            <person name="Murat C."/>
            <person name="Haon M."/>
            <person name="Benoit I."/>
            <person name="Arfi Y."/>
            <person name="Chevret D."/>
            <person name="Drula E."/>
            <person name="Kwon M.J."/>
            <person name="Gouret P."/>
            <person name="Lesage-Meessen L."/>
            <person name="Lombard V."/>
            <person name="Mariette J."/>
            <person name="Noirot C."/>
            <person name="Park J."/>
            <person name="Patyshakuliyeva A."/>
            <person name="Wieneger R.A.B."/>
            <person name="Wosten H.A.B."/>
            <person name="Martin F."/>
            <person name="Coutinho P.M."/>
            <person name="de Vries R."/>
            <person name="Martinez A.T."/>
            <person name="Klopp C."/>
            <person name="Pontarotti P."/>
            <person name="Henrissat B."/>
            <person name="Record E."/>
        </authorList>
    </citation>
    <scope>NUCLEOTIDE SEQUENCE [LARGE SCALE GENOMIC DNA]</scope>
    <source>
        <strain evidence="2">BRFM137</strain>
    </source>
</reference>
<dbReference type="AlphaFoldDB" id="A0A060SUF2"/>
<dbReference type="PANTHER" id="PTHR38705:SF1">
    <property type="entry name" value="PROTEIN RDS1"/>
    <property type="match status" value="1"/>
</dbReference>
<dbReference type="OrthoDB" id="1001765at2759"/>
<dbReference type="OMA" id="MAWYHDM"/>
<protein>
    <submittedName>
        <fullName evidence="2">Uncharacterized protein</fullName>
    </submittedName>
</protein>
<dbReference type="PANTHER" id="PTHR38705">
    <property type="entry name" value="PROTEIN RDS1"/>
    <property type="match status" value="1"/>
</dbReference>
<feature type="transmembrane region" description="Helical" evidence="1">
    <location>
        <begin position="77"/>
        <end position="96"/>
    </location>
</feature>
<gene>
    <name evidence="2" type="ORF">BN946_scf184993.g24</name>
</gene>
<keyword evidence="1" id="KW-0812">Transmembrane</keyword>